<sequence>MNTDIALVTGLVMVVLSIPAIFSAFSEGRAPRVAAVLLVVGGGMVVWAMHGKPGGIRLEEIPAAVVRVVAMVLN</sequence>
<evidence type="ECO:0008006" key="4">
    <source>
        <dbReference type="Google" id="ProtNLM"/>
    </source>
</evidence>
<comment type="caution">
    <text evidence="2">The sequence shown here is derived from an EMBL/GenBank/DDBJ whole genome shotgun (WGS) entry which is preliminary data.</text>
</comment>
<keyword evidence="1" id="KW-0812">Transmembrane</keyword>
<reference evidence="2 3" key="1">
    <citation type="journal article" date="2018" name="Nat. Biotechnol.">
        <title>A standardized bacterial taxonomy based on genome phylogeny substantially revises the tree of life.</title>
        <authorList>
            <person name="Parks D.H."/>
            <person name="Chuvochina M."/>
            <person name="Waite D.W."/>
            <person name="Rinke C."/>
            <person name="Skarshewski A."/>
            <person name="Chaumeil P.A."/>
            <person name="Hugenholtz P."/>
        </authorList>
    </citation>
    <scope>NUCLEOTIDE SEQUENCE [LARGE SCALE GENOMIC DNA]</scope>
    <source>
        <strain evidence="2">UBA9169</strain>
    </source>
</reference>
<dbReference type="Proteomes" id="UP000264719">
    <property type="component" value="Unassembled WGS sequence"/>
</dbReference>
<keyword evidence="1" id="KW-1133">Transmembrane helix</keyword>
<evidence type="ECO:0000313" key="2">
    <source>
        <dbReference type="EMBL" id="HAR51090.1"/>
    </source>
</evidence>
<feature type="transmembrane region" description="Helical" evidence="1">
    <location>
        <begin position="6"/>
        <end position="26"/>
    </location>
</feature>
<accession>A0A348W978</accession>
<dbReference type="RefSeq" id="WP_009812547.1">
    <property type="nucleotide sequence ID" value="NZ_CAXAXR010000007.1"/>
</dbReference>
<gene>
    <name evidence="2" type="ORF">DCS45_04315</name>
</gene>
<protein>
    <recommendedName>
        <fullName evidence="4">50S ribosomal protein L35</fullName>
    </recommendedName>
</protein>
<evidence type="ECO:0000256" key="1">
    <source>
        <dbReference type="SAM" id="Phobius"/>
    </source>
</evidence>
<organism evidence="2 3">
    <name type="scientific">Roseovarius nubinhibens</name>
    <dbReference type="NCBI Taxonomy" id="314263"/>
    <lineage>
        <taxon>Bacteria</taxon>
        <taxon>Pseudomonadati</taxon>
        <taxon>Pseudomonadota</taxon>
        <taxon>Alphaproteobacteria</taxon>
        <taxon>Rhodobacterales</taxon>
        <taxon>Roseobacteraceae</taxon>
        <taxon>Roseovarius</taxon>
    </lineage>
</organism>
<proteinExistence type="predicted"/>
<dbReference type="AlphaFoldDB" id="A0A348W978"/>
<dbReference type="EMBL" id="DMVW01000045">
    <property type="protein sequence ID" value="HAR51090.1"/>
    <property type="molecule type" value="Genomic_DNA"/>
</dbReference>
<evidence type="ECO:0000313" key="3">
    <source>
        <dbReference type="Proteomes" id="UP000264719"/>
    </source>
</evidence>
<keyword evidence="1" id="KW-0472">Membrane</keyword>
<feature type="transmembrane region" description="Helical" evidence="1">
    <location>
        <begin position="33"/>
        <end position="50"/>
    </location>
</feature>
<name>A0A348W978_9RHOB</name>